<feature type="signal peptide" evidence="1">
    <location>
        <begin position="1"/>
        <end position="23"/>
    </location>
</feature>
<name>A0AAN6JUM2_9BASI</name>
<accession>A0AAN6JUM2</accession>
<keyword evidence="3" id="KW-1185">Reference proteome</keyword>
<dbReference type="Proteomes" id="UP001176517">
    <property type="component" value="Unassembled WGS sequence"/>
</dbReference>
<protein>
    <submittedName>
        <fullName evidence="2">Uncharacterized protein</fullName>
    </submittedName>
</protein>
<evidence type="ECO:0000256" key="1">
    <source>
        <dbReference type="SAM" id="SignalP"/>
    </source>
</evidence>
<reference evidence="2" key="1">
    <citation type="journal article" date="2023" name="PhytoFront">
        <title>Draft Genome Resources of Seven Strains of Tilletia horrida, Causal Agent of Kernel Smut of Rice.</title>
        <authorList>
            <person name="Khanal S."/>
            <person name="Antony Babu S."/>
            <person name="Zhou X.G."/>
        </authorList>
    </citation>
    <scope>NUCLEOTIDE SEQUENCE</scope>
    <source>
        <strain evidence="2">TX6</strain>
    </source>
</reference>
<dbReference type="EMBL" id="JAPDMZ010000006">
    <property type="protein sequence ID" value="KAK0557344.1"/>
    <property type="molecule type" value="Genomic_DNA"/>
</dbReference>
<organism evidence="2 3">
    <name type="scientific">Tilletia horrida</name>
    <dbReference type="NCBI Taxonomy" id="155126"/>
    <lineage>
        <taxon>Eukaryota</taxon>
        <taxon>Fungi</taxon>
        <taxon>Dikarya</taxon>
        <taxon>Basidiomycota</taxon>
        <taxon>Ustilaginomycotina</taxon>
        <taxon>Exobasidiomycetes</taxon>
        <taxon>Tilletiales</taxon>
        <taxon>Tilletiaceae</taxon>
        <taxon>Tilletia</taxon>
    </lineage>
</organism>
<comment type="caution">
    <text evidence="2">The sequence shown here is derived from an EMBL/GenBank/DDBJ whole genome shotgun (WGS) entry which is preliminary data.</text>
</comment>
<proteinExistence type="predicted"/>
<keyword evidence="1" id="KW-0732">Signal</keyword>
<feature type="chain" id="PRO_5043038198" evidence="1">
    <location>
        <begin position="24"/>
        <end position="182"/>
    </location>
</feature>
<evidence type="ECO:0000313" key="2">
    <source>
        <dbReference type="EMBL" id="KAK0557344.1"/>
    </source>
</evidence>
<sequence length="182" mass="19092">MQFITSLFAFATAAAVMISTASADLVKRQGTPSNCQMARSFGPYAVTHVPANKTLPANVGYPGDVLPWVFLVSGDNIGALPNGTIRVANYLYETNAPSKPTYLGSPRFRGAYQVISGENAQHGFQVGASYPIGTSGLTNGTKYTMSASTIDGNGKIVCADLTSFQFTYISQRPAGTITGACS</sequence>
<dbReference type="AlphaFoldDB" id="A0AAN6JUM2"/>
<evidence type="ECO:0000313" key="3">
    <source>
        <dbReference type="Proteomes" id="UP001176517"/>
    </source>
</evidence>
<gene>
    <name evidence="2" type="ORF">OC846_000563</name>
</gene>